<dbReference type="RefSeq" id="WP_344858033.1">
    <property type="nucleotide sequence ID" value="NZ_BAAAZN010000003.1"/>
</dbReference>
<organism evidence="1 2">
    <name type="scientific">Amycolatopsis ultiminotia</name>
    <dbReference type="NCBI Taxonomy" id="543629"/>
    <lineage>
        <taxon>Bacteria</taxon>
        <taxon>Bacillati</taxon>
        <taxon>Actinomycetota</taxon>
        <taxon>Actinomycetes</taxon>
        <taxon>Pseudonocardiales</taxon>
        <taxon>Pseudonocardiaceae</taxon>
        <taxon>Amycolatopsis</taxon>
    </lineage>
</organism>
<sequence>MNPISDELFGEVTPAVRRRGQQRAHAVLAAVLDRANDADLPPVTWTLTTRGSAVADVDTDGLSREEIRARFADWKRFLDLAELPFPGEALTMRAVGVVPGQAGDALLVALTAWLDDAEHDGAAGFDPAVEEC</sequence>
<protein>
    <submittedName>
        <fullName evidence="1">Uncharacterized protein</fullName>
    </submittedName>
</protein>
<dbReference type="Proteomes" id="UP001500689">
    <property type="component" value="Unassembled WGS sequence"/>
</dbReference>
<comment type="caution">
    <text evidence="1">The sequence shown here is derived from an EMBL/GenBank/DDBJ whole genome shotgun (WGS) entry which is preliminary data.</text>
</comment>
<name>A0ABP6VKW0_9PSEU</name>
<keyword evidence="2" id="KW-1185">Reference proteome</keyword>
<accession>A0ABP6VKW0</accession>
<reference evidence="2" key="1">
    <citation type="journal article" date="2019" name="Int. J. Syst. Evol. Microbiol.">
        <title>The Global Catalogue of Microorganisms (GCM) 10K type strain sequencing project: providing services to taxonomists for standard genome sequencing and annotation.</title>
        <authorList>
            <consortium name="The Broad Institute Genomics Platform"/>
            <consortium name="The Broad Institute Genome Sequencing Center for Infectious Disease"/>
            <person name="Wu L."/>
            <person name="Ma J."/>
        </authorList>
    </citation>
    <scope>NUCLEOTIDE SEQUENCE [LARGE SCALE GENOMIC DNA]</scope>
    <source>
        <strain evidence="2">JCM 16898</strain>
    </source>
</reference>
<dbReference type="EMBL" id="BAAAZN010000003">
    <property type="protein sequence ID" value="GAA3537244.1"/>
    <property type="molecule type" value="Genomic_DNA"/>
</dbReference>
<gene>
    <name evidence="1" type="ORF">GCM10022222_21180</name>
</gene>
<proteinExistence type="predicted"/>
<evidence type="ECO:0000313" key="2">
    <source>
        <dbReference type="Proteomes" id="UP001500689"/>
    </source>
</evidence>
<evidence type="ECO:0000313" key="1">
    <source>
        <dbReference type="EMBL" id="GAA3537244.1"/>
    </source>
</evidence>